<dbReference type="STRING" id="1036808.A0A0C3DCC0"/>
<dbReference type="EMBL" id="KN822163">
    <property type="protein sequence ID" value="KIM54059.1"/>
    <property type="molecule type" value="Genomic_DNA"/>
</dbReference>
<dbReference type="HOGENOM" id="CLU_002498_0_1_1"/>
<protein>
    <submittedName>
        <fullName evidence="2">Uncharacterized protein</fullName>
    </submittedName>
</protein>
<accession>A0A0C3DCC0</accession>
<dbReference type="InterPro" id="IPR041078">
    <property type="entry name" value="Plavaka"/>
</dbReference>
<reference evidence="2 3" key="1">
    <citation type="submission" date="2014-04" db="EMBL/GenBank/DDBJ databases">
        <authorList>
            <consortium name="DOE Joint Genome Institute"/>
            <person name="Kuo A."/>
            <person name="Kohler A."/>
            <person name="Nagy L.G."/>
            <person name="Floudas D."/>
            <person name="Copeland A."/>
            <person name="Barry K.W."/>
            <person name="Cichocki N."/>
            <person name="Veneault-Fourrey C."/>
            <person name="LaButti K."/>
            <person name="Lindquist E.A."/>
            <person name="Lipzen A."/>
            <person name="Lundell T."/>
            <person name="Morin E."/>
            <person name="Murat C."/>
            <person name="Sun H."/>
            <person name="Tunlid A."/>
            <person name="Henrissat B."/>
            <person name="Grigoriev I.V."/>
            <person name="Hibbett D.S."/>
            <person name="Martin F."/>
            <person name="Nordberg H.P."/>
            <person name="Cantor M.N."/>
            <person name="Hua S.X."/>
        </authorList>
    </citation>
    <scope>NUCLEOTIDE SEQUENCE [LARGE SCALE GENOMIC DNA]</scope>
    <source>
        <strain evidence="2 3">Foug A</strain>
    </source>
</reference>
<sequence length="996" mass="113476">MGIWRLMTWMITGSRQKSEAEVTRLVREVIQADDFDRTQFHGFNAHTEMNRFDKSEGATSADLQDAWKESPVDILVPTRERNPDGNGQPFTIPGLFHRSLTGVIRAVFTEKAAKWFHLMPFKRIWKSPTTSQEQRLYDELYTSDAWITAHDDLQKQQRDDGCTLERVIAGLMFWSDATHLAQFGHASAWPVYLFFGNQSKYVRGQPNSGACHPIAFIPTISPTLFHLPETIVQFISRIAKKTAVNDILTHCKRELFHGVWKVLLDEEFIEAYQNGIIIKCYDGKYRQVFPRIFTYSVDYPEKVLVATIQDKGYCPCPQCLIPKKDFHLLGLLTDLSQRMSRARSYIHNKVSAARTAIYNLGSPIKGTLPEGHLKDMSLVPTFNAIADNLGSLGCDVYHMLTVDLLHEFELGIVKSVFRHLLRLLYVINPGMVIVLNDRFRQIPSFGKGAIHRFPPNVSEARQCAARNFEDIIQCAIPAFEGLFPANHDDVIQNLLFRLAQWHALAKLRLHTDESLNYLDKVTRLLGGQLWKFRDFTCTSFNTMELPSEAAERWRQKAGELSASGSTTHTSSTAHPKIFNLSTYKLHALGDYVNTIRLFGTTDSYTTQIIKLSHQRVKKFYQCTNKQEPAGQIAKQERRYTRVRRQYSGYVDAEDDTDPQNNTTPVSLEPHHRLSNSPINTFNLAEFLQSWPDDLALQDHLLSRLLNREYDGDEQSFSSEEQRHVQFVNSLNRVLRPKRLLINYTSYDMRRNQDTLRPGYGATVMLLSRENSSNTHPFWYAHVLGAFIISVDYMGVERTMEFLWVRWFGVVPGYRWGLKNAHLPKIGFISSDSDAAFGFIDPSLILRACHLIPAFADGRTDSLLHHGPSVAQERNAIDDWAAYYVNIFADRDIFAHYTGVGVGHQAQYCLQTSLNHEAHSSSSTGMQDELPTADEYSDKEDSYVSNDGGEGPQSASSDEESKDNDGAEDSEPDEDVVDEDMWSDEDEDSNNCASFKF</sequence>
<dbReference type="AlphaFoldDB" id="A0A0C3DCC0"/>
<evidence type="ECO:0000313" key="3">
    <source>
        <dbReference type="Proteomes" id="UP000053989"/>
    </source>
</evidence>
<dbReference type="InParanoid" id="A0A0C3DCC0"/>
<dbReference type="Pfam" id="PF18759">
    <property type="entry name" value="Plavaka"/>
    <property type="match status" value="1"/>
</dbReference>
<keyword evidence="3" id="KW-1185">Reference proteome</keyword>
<gene>
    <name evidence="2" type="ORF">SCLCIDRAFT_137562</name>
</gene>
<dbReference type="OrthoDB" id="3183767at2759"/>
<dbReference type="Proteomes" id="UP000053989">
    <property type="component" value="Unassembled WGS sequence"/>
</dbReference>
<feature type="region of interest" description="Disordered" evidence="1">
    <location>
        <begin position="917"/>
        <end position="996"/>
    </location>
</feature>
<feature type="region of interest" description="Disordered" evidence="1">
    <location>
        <begin position="650"/>
        <end position="671"/>
    </location>
</feature>
<organism evidence="2 3">
    <name type="scientific">Scleroderma citrinum Foug A</name>
    <dbReference type="NCBI Taxonomy" id="1036808"/>
    <lineage>
        <taxon>Eukaryota</taxon>
        <taxon>Fungi</taxon>
        <taxon>Dikarya</taxon>
        <taxon>Basidiomycota</taxon>
        <taxon>Agaricomycotina</taxon>
        <taxon>Agaricomycetes</taxon>
        <taxon>Agaricomycetidae</taxon>
        <taxon>Boletales</taxon>
        <taxon>Sclerodermatineae</taxon>
        <taxon>Sclerodermataceae</taxon>
        <taxon>Scleroderma</taxon>
    </lineage>
</organism>
<name>A0A0C3DCC0_9AGAM</name>
<evidence type="ECO:0000313" key="2">
    <source>
        <dbReference type="EMBL" id="KIM54059.1"/>
    </source>
</evidence>
<proteinExistence type="predicted"/>
<evidence type="ECO:0000256" key="1">
    <source>
        <dbReference type="SAM" id="MobiDB-lite"/>
    </source>
</evidence>
<reference evidence="3" key="2">
    <citation type="submission" date="2015-01" db="EMBL/GenBank/DDBJ databases">
        <title>Evolutionary Origins and Diversification of the Mycorrhizal Mutualists.</title>
        <authorList>
            <consortium name="DOE Joint Genome Institute"/>
            <consortium name="Mycorrhizal Genomics Consortium"/>
            <person name="Kohler A."/>
            <person name="Kuo A."/>
            <person name="Nagy L.G."/>
            <person name="Floudas D."/>
            <person name="Copeland A."/>
            <person name="Barry K.W."/>
            <person name="Cichocki N."/>
            <person name="Veneault-Fourrey C."/>
            <person name="LaButti K."/>
            <person name="Lindquist E.A."/>
            <person name="Lipzen A."/>
            <person name="Lundell T."/>
            <person name="Morin E."/>
            <person name="Murat C."/>
            <person name="Riley R."/>
            <person name="Ohm R."/>
            <person name="Sun H."/>
            <person name="Tunlid A."/>
            <person name="Henrissat B."/>
            <person name="Grigoriev I.V."/>
            <person name="Hibbett D.S."/>
            <person name="Martin F."/>
        </authorList>
    </citation>
    <scope>NUCLEOTIDE SEQUENCE [LARGE SCALE GENOMIC DNA]</scope>
    <source>
        <strain evidence="3">Foug A</strain>
    </source>
</reference>
<feature type="compositionally biased region" description="Acidic residues" evidence="1">
    <location>
        <begin position="956"/>
        <end position="988"/>
    </location>
</feature>